<dbReference type="NCBIfam" id="TIGR02122">
    <property type="entry name" value="TRAP_TAXI"/>
    <property type="match status" value="1"/>
</dbReference>
<dbReference type="SUPFAM" id="SSF53850">
    <property type="entry name" value="Periplasmic binding protein-like II"/>
    <property type="match status" value="1"/>
</dbReference>
<gene>
    <name evidence="1" type="ORF">GCM10009754_62390</name>
</gene>
<sequence>MTLRRRTALLGGLGGLAAVLTGCTATRYGGPARPLTIAAGESGGFYLAFAEVLAKQVNEAEPRLRCTAVPTEASVANVTRVLEGAADLGMALGDIGQAAVLGEPPYPAPAPLRALGRVYENYLQLVVRADDGLTTLADLAGRRVSLGAAGAGAAVAGQRLLTAAGVTVAIERLLFAEATAALREHRIDALLWSGGVPTPALAELAKAVPLALIPLDSALPALRARYGPVYEPVRVPAGAYTGVRELTTIGVANLIVSAPGLPDDIAAAVAEVLVNRAADLVPAQAVGTQFLDVRTLIGTGAVPLHPGAARAYRELHG</sequence>
<dbReference type="PANTHER" id="PTHR42941">
    <property type="entry name" value="SLL1037 PROTEIN"/>
    <property type="match status" value="1"/>
</dbReference>
<dbReference type="RefSeq" id="WP_344426949.1">
    <property type="nucleotide sequence ID" value="NZ_BAAANN010000029.1"/>
</dbReference>
<dbReference type="PANTHER" id="PTHR42941:SF1">
    <property type="entry name" value="SLL1037 PROTEIN"/>
    <property type="match status" value="1"/>
</dbReference>
<evidence type="ECO:0000313" key="1">
    <source>
        <dbReference type="EMBL" id="GAA1978007.1"/>
    </source>
</evidence>
<dbReference type="EMBL" id="BAAANN010000029">
    <property type="protein sequence ID" value="GAA1978007.1"/>
    <property type="molecule type" value="Genomic_DNA"/>
</dbReference>
<name>A0ABP5DCW7_9PSEU</name>
<reference evidence="2" key="1">
    <citation type="journal article" date="2019" name="Int. J. Syst. Evol. Microbiol.">
        <title>The Global Catalogue of Microorganisms (GCM) 10K type strain sequencing project: providing services to taxonomists for standard genome sequencing and annotation.</title>
        <authorList>
            <consortium name="The Broad Institute Genomics Platform"/>
            <consortium name="The Broad Institute Genome Sequencing Center for Infectious Disease"/>
            <person name="Wu L."/>
            <person name="Ma J."/>
        </authorList>
    </citation>
    <scope>NUCLEOTIDE SEQUENCE [LARGE SCALE GENOMIC DNA]</scope>
    <source>
        <strain evidence="2">JCM 14545</strain>
    </source>
</reference>
<accession>A0ABP5DCW7</accession>
<dbReference type="PROSITE" id="PS51257">
    <property type="entry name" value="PROKAR_LIPOPROTEIN"/>
    <property type="match status" value="1"/>
</dbReference>
<comment type="caution">
    <text evidence="1">The sequence shown here is derived from an EMBL/GenBank/DDBJ whole genome shotgun (WGS) entry which is preliminary data.</text>
</comment>
<dbReference type="Gene3D" id="3.40.190.10">
    <property type="entry name" value="Periplasmic binding protein-like II"/>
    <property type="match status" value="2"/>
</dbReference>
<evidence type="ECO:0000313" key="2">
    <source>
        <dbReference type="Proteomes" id="UP001501116"/>
    </source>
</evidence>
<dbReference type="Proteomes" id="UP001501116">
    <property type="component" value="Unassembled WGS sequence"/>
</dbReference>
<dbReference type="InterPro" id="IPR011852">
    <property type="entry name" value="TRAP_TAXI"/>
</dbReference>
<dbReference type="Pfam" id="PF16868">
    <property type="entry name" value="NMT1_3"/>
    <property type="match status" value="1"/>
</dbReference>
<keyword evidence="2" id="KW-1185">Reference proteome</keyword>
<organism evidence="1 2">
    <name type="scientific">Amycolatopsis minnesotensis</name>
    <dbReference type="NCBI Taxonomy" id="337894"/>
    <lineage>
        <taxon>Bacteria</taxon>
        <taxon>Bacillati</taxon>
        <taxon>Actinomycetota</taxon>
        <taxon>Actinomycetes</taxon>
        <taxon>Pseudonocardiales</taxon>
        <taxon>Pseudonocardiaceae</taxon>
        <taxon>Amycolatopsis</taxon>
    </lineage>
</organism>
<protein>
    <submittedName>
        <fullName evidence="1">TAXI family TRAP transporter solute-binding subunit</fullName>
    </submittedName>
</protein>
<proteinExistence type="predicted"/>